<organism evidence="1">
    <name type="scientific">Micrurus carvalhoi</name>
    <dbReference type="NCBI Taxonomy" id="3147026"/>
    <lineage>
        <taxon>Eukaryota</taxon>
        <taxon>Metazoa</taxon>
        <taxon>Chordata</taxon>
        <taxon>Craniata</taxon>
        <taxon>Vertebrata</taxon>
        <taxon>Euteleostomi</taxon>
        <taxon>Lepidosauria</taxon>
        <taxon>Squamata</taxon>
        <taxon>Bifurcata</taxon>
        <taxon>Unidentata</taxon>
        <taxon>Episquamata</taxon>
        <taxon>Toxicofera</taxon>
        <taxon>Serpentes</taxon>
        <taxon>Colubroidea</taxon>
        <taxon>Elapidae</taxon>
        <taxon>Elapinae</taxon>
        <taxon>Micrurus</taxon>
    </lineage>
</organism>
<sequence>MGLAFPSTTRFFSCSNSPKMAWQPTLCTFFLHDHIKEKKQKPLQESKENSKNTQFPPSICKPLKIPVFEKECILNSSNISKTGTNMSLILGLITGLTSKHQYKKRGGKSSIFGGSKRCKLMFCGGVSGIKLCQSALRNPLQHLLGENT</sequence>
<dbReference type="EMBL" id="IACI01019893">
    <property type="protein sequence ID" value="LAA20039.1"/>
    <property type="molecule type" value="Transcribed_RNA"/>
</dbReference>
<reference evidence="1" key="2">
    <citation type="submission" date="2017-12" db="EMBL/GenBank/DDBJ databases">
        <title>Coralsnake Venomics: Analyses of Venom Gland Transcriptomes and Proteomes of Six Brazilian Taxa.</title>
        <authorList>
            <person name="Aird S.D."/>
            <person name="Jorge da Silva N."/>
            <person name="Qiu L."/>
            <person name="Villar-Briones A."/>
            <person name="Aparecida-Saddi V."/>
            <person name="Campos-Telles M.P."/>
            <person name="Grau M."/>
            <person name="Mikheyev A.S."/>
        </authorList>
    </citation>
    <scope>NUCLEOTIDE SEQUENCE</scope>
    <source>
        <tissue evidence="1">Venom_gland</tissue>
    </source>
</reference>
<proteinExistence type="predicted"/>
<name>A0A2H6MXY6_9SAUR</name>
<reference evidence="1" key="1">
    <citation type="submission" date="2017-07" db="EMBL/GenBank/DDBJ databases">
        <authorList>
            <person name="Mikheyev A."/>
            <person name="Grau M."/>
        </authorList>
    </citation>
    <scope>NUCLEOTIDE SEQUENCE</scope>
    <source>
        <tissue evidence="1">Venom_gland</tissue>
    </source>
</reference>
<accession>A0A2H6MXY6</accession>
<protein>
    <submittedName>
        <fullName evidence="1">Uncharacterized protein</fullName>
    </submittedName>
</protein>
<evidence type="ECO:0000313" key="1">
    <source>
        <dbReference type="EMBL" id="LAA20039.1"/>
    </source>
</evidence>
<dbReference type="AlphaFoldDB" id="A0A2H6MXY6"/>